<reference evidence="2" key="1">
    <citation type="submission" date="2021-02" db="EMBL/GenBank/DDBJ databases">
        <authorList>
            <person name="Nowell W R."/>
        </authorList>
    </citation>
    <scope>NUCLEOTIDE SEQUENCE</scope>
</reference>
<evidence type="ECO:0008006" key="4">
    <source>
        <dbReference type="Google" id="ProtNLM"/>
    </source>
</evidence>
<dbReference type="Proteomes" id="UP000663866">
    <property type="component" value="Unassembled WGS sequence"/>
</dbReference>
<keyword evidence="3" id="KW-1185">Reference proteome</keyword>
<dbReference type="NCBIfam" id="TIGR00809">
    <property type="entry name" value="secB"/>
    <property type="match status" value="1"/>
</dbReference>
<dbReference type="Proteomes" id="UP000663856">
    <property type="component" value="Unassembled WGS sequence"/>
</dbReference>
<accession>A0A820SPU9</accession>
<dbReference type="InterPro" id="IPR003708">
    <property type="entry name" value="SecB"/>
</dbReference>
<dbReference type="Pfam" id="PF02556">
    <property type="entry name" value="SecB"/>
    <property type="match status" value="1"/>
</dbReference>
<evidence type="ECO:0000313" key="1">
    <source>
        <dbReference type="EMBL" id="CAF2118235.1"/>
    </source>
</evidence>
<comment type="caution">
    <text evidence="2">The sequence shown here is derived from an EMBL/GenBank/DDBJ whole genome shotgun (WGS) entry which is preliminary data.</text>
</comment>
<name>A0A820SPU9_9BILA</name>
<dbReference type="HAMAP" id="MF_00821">
    <property type="entry name" value="SecB"/>
    <property type="match status" value="1"/>
</dbReference>
<protein>
    <recommendedName>
        <fullName evidence="4">Protein-export protein SecB</fullName>
    </recommendedName>
</protein>
<dbReference type="EMBL" id="CAJNRF010010185">
    <property type="protein sequence ID" value="CAF2118235.1"/>
    <property type="molecule type" value="Genomic_DNA"/>
</dbReference>
<evidence type="ECO:0000313" key="3">
    <source>
        <dbReference type="Proteomes" id="UP000663866"/>
    </source>
</evidence>
<dbReference type="InterPro" id="IPR035958">
    <property type="entry name" value="SecB-like_sf"/>
</dbReference>
<organism evidence="2 3">
    <name type="scientific">Rotaria magnacalcarata</name>
    <dbReference type="NCBI Taxonomy" id="392030"/>
    <lineage>
        <taxon>Eukaryota</taxon>
        <taxon>Metazoa</taxon>
        <taxon>Spiralia</taxon>
        <taxon>Gnathifera</taxon>
        <taxon>Rotifera</taxon>
        <taxon>Eurotatoria</taxon>
        <taxon>Bdelloidea</taxon>
        <taxon>Philodinida</taxon>
        <taxon>Philodinidae</taxon>
        <taxon>Rotaria</taxon>
    </lineage>
</organism>
<dbReference type="GO" id="GO:0015031">
    <property type="term" value="P:protein transport"/>
    <property type="evidence" value="ECO:0007669"/>
    <property type="project" value="InterPro"/>
</dbReference>
<sequence length="158" mass="17338">MTENTQNQANQPQVLLQKIYLKDASIEIPSAPGIFTKNEQPSVDIAIATNVQNLGDNNYHVVLSVTVTGKLQNKETAFLVEAHQAGIFSISGFANVEDVEAVLGTFCPNTLFPFARETIADFIQRAGFPPILLQPVNFDALYLEHRNRDAEQAAAVTH</sequence>
<proteinExistence type="inferred from homology"/>
<dbReference type="PANTHER" id="PTHR36918:SF1">
    <property type="entry name" value="PROTEIN-EXPORT PROTEIN SECB"/>
    <property type="match status" value="1"/>
</dbReference>
<dbReference type="GO" id="GO:0051262">
    <property type="term" value="P:protein tetramerization"/>
    <property type="evidence" value="ECO:0007669"/>
    <property type="project" value="InterPro"/>
</dbReference>
<evidence type="ECO:0000313" key="2">
    <source>
        <dbReference type="EMBL" id="CAF4457222.1"/>
    </source>
</evidence>
<dbReference type="GO" id="GO:0051082">
    <property type="term" value="F:unfolded protein binding"/>
    <property type="evidence" value="ECO:0007669"/>
    <property type="project" value="InterPro"/>
</dbReference>
<dbReference type="Gene3D" id="3.10.420.10">
    <property type="entry name" value="SecB-like"/>
    <property type="match status" value="1"/>
</dbReference>
<dbReference type="PANTHER" id="PTHR36918">
    <property type="match status" value="1"/>
</dbReference>
<dbReference type="SUPFAM" id="SSF54611">
    <property type="entry name" value="SecB-like"/>
    <property type="match status" value="1"/>
</dbReference>
<dbReference type="AlphaFoldDB" id="A0A820SPU9"/>
<dbReference type="EMBL" id="CAJOBG010047130">
    <property type="protein sequence ID" value="CAF4457222.1"/>
    <property type="molecule type" value="Genomic_DNA"/>
</dbReference>
<dbReference type="PRINTS" id="PR01594">
    <property type="entry name" value="SECBCHAPRONE"/>
</dbReference>
<gene>
    <name evidence="2" type="ORF">OVN521_LOCUS38222</name>
    <name evidence="1" type="ORF">WKI299_LOCUS23830</name>
</gene>